<proteinExistence type="predicted"/>
<evidence type="ECO:0000313" key="3">
    <source>
        <dbReference type="Proteomes" id="UP000593571"/>
    </source>
</evidence>
<name>A0A7J8JI21_ROUAE</name>
<gene>
    <name evidence="2" type="ORF">HJG63_010254</name>
</gene>
<evidence type="ECO:0000256" key="1">
    <source>
        <dbReference type="SAM" id="Phobius"/>
    </source>
</evidence>
<comment type="caution">
    <text evidence="2">The sequence shown here is derived from an EMBL/GenBank/DDBJ whole genome shotgun (WGS) entry which is preliminary data.</text>
</comment>
<organism evidence="2 3">
    <name type="scientific">Rousettus aegyptiacus</name>
    <name type="common">Egyptian fruit bat</name>
    <name type="synonym">Pteropus aegyptiacus</name>
    <dbReference type="NCBI Taxonomy" id="9407"/>
    <lineage>
        <taxon>Eukaryota</taxon>
        <taxon>Metazoa</taxon>
        <taxon>Chordata</taxon>
        <taxon>Craniata</taxon>
        <taxon>Vertebrata</taxon>
        <taxon>Euteleostomi</taxon>
        <taxon>Mammalia</taxon>
        <taxon>Eutheria</taxon>
        <taxon>Laurasiatheria</taxon>
        <taxon>Chiroptera</taxon>
        <taxon>Yinpterochiroptera</taxon>
        <taxon>Pteropodoidea</taxon>
        <taxon>Pteropodidae</taxon>
        <taxon>Rousettinae</taxon>
        <taxon>Rousettus</taxon>
    </lineage>
</organism>
<dbReference type="EMBL" id="JACASE010000002">
    <property type="protein sequence ID" value="KAF6495975.1"/>
    <property type="molecule type" value="Genomic_DNA"/>
</dbReference>
<evidence type="ECO:0000313" key="2">
    <source>
        <dbReference type="EMBL" id="KAF6495975.1"/>
    </source>
</evidence>
<reference evidence="2 3" key="1">
    <citation type="journal article" date="2020" name="Nature">
        <title>Six reference-quality genomes reveal evolution of bat adaptations.</title>
        <authorList>
            <person name="Jebb D."/>
            <person name="Huang Z."/>
            <person name="Pippel M."/>
            <person name="Hughes G.M."/>
            <person name="Lavrichenko K."/>
            <person name="Devanna P."/>
            <person name="Winkler S."/>
            <person name="Jermiin L.S."/>
            <person name="Skirmuntt E.C."/>
            <person name="Katzourakis A."/>
            <person name="Burkitt-Gray L."/>
            <person name="Ray D.A."/>
            <person name="Sullivan K.A.M."/>
            <person name="Roscito J.G."/>
            <person name="Kirilenko B.M."/>
            <person name="Davalos L.M."/>
            <person name="Corthals A.P."/>
            <person name="Power M.L."/>
            <person name="Jones G."/>
            <person name="Ransome R.D."/>
            <person name="Dechmann D.K.N."/>
            <person name="Locatelli A.G."/>
            <person name="Puechmaille S.J."/>
            <person name="Fedrigo O."/>
            <person name="Jarvis E.D."/>
            <person name="Hiller M."/>
            <person name="Vernes S.C."/>
            <person name="Myers E.W."/>
            <person name="Teeling E.C."/>
        </authorList>
    </citation>
    <scope>NUCLEOTIDE SEQUENCE [LARGE SCALE GENOMIC DNA]</scope>
    <source>
        <strain evidence="2">MRouAeg1</strain>
        <tissue evidence="2">Muscle</tissue>
    </source>
</reference>
<keyword evidence="3" id="KW-1185">Reference proteome</keyword>
<protein>
    <submittedName>
        <fullName evidence="2">Uncharacterized protein</fullName>
    </submittedName>
</protein>
<sequence length="130" mass="14463">MGSLLGLEEVEHLLWEVPDFSSCKHPSSLRRVGFVYRNRSSGGLVFSHYPPQQIKTNLSSIFSISPVPSLPLSSLLPSSSPFLLLFFTFLWCLSLCLCSFISCLPQEYSVVVHAAAAIYPEITRRLQSSP</sequence>
<accession>A0A7J8JI21</accession>
<feature type="transmembrane region" description="Helical" evidence="1">
    <location>
        <begin position="82"/>
        <end position="104"/>
    </location>
</feature>
<keyword evidence="1" id="KW-1133">Transmembrane helix</keyword>
<dbReference type="AlphaFoldDB" id="A0A7J8JI21"/>
<keyword evidence="1" id="KW-0812">Transmembrane</keyword>
<keyword evidence="1" id="KW-0472">Membrane</keyword>
<dbReference type="Proteomes" id="UP000593571">
    <property type="component" value="Unassembled WGS sequence"/>
</dbReference>